<keyword evidence="9" id="KW-0514">Muscle protein</keyword>
<dbReference type="Gene3D" id="1.10.490.10">
    <property type="entry name" value="Globins"/>
    <property type="match status" value="1"/>
</dbReference>
<dbReference type="GO" id="GO:0046872">
    <property type="term" value="F:metal ion binding"/>
    <property type="evidence" value="ECO:0007669"/>
    <property type="project" value="UniProtKB-KW"/>
</dbReference>
<evidence type="ECO:0000256" key="9">
    <source>
        <dbReference type="ARBA" id="ARBA00023179"/>
    </source>
</evidence>
<evidence type="ECO:0000256" key="15">
    <source>
        <dbReference type="RuleBase" id="RU000356"/>
    </source>
</evidence>
<sequence>MALSAEDIQTATGVWDKIFVNAEENGAIVLSRMFKEHSHTVSHFKNFTELQSIAETASAAEIAALAEVQGHGKKVFTALNDLVLHVDNADALNKIAAPLAKKHAEELKVDVKDLGVLCEILIDLVGEKQGEDAKTAFKKVMDVIYENIKAAY</sequence>
<dbReference type="PROSITE" id="PS01033">
    <property type="entry name" value="GLOBIN"/>
    <property type="match status" value="1"/>
</dbReference>
<evidence type="ECO:0000256" key="4">
    <source>
        <dbReference type="ARBA" id="ARBA00022617"/>
    </source>
</evidence>
<dbReference type="PANTHER" id="PTHR47132:SF1">
    <property type="entry name" value="MYOGLOBIN"/>
    <property type="match status" value="1"/>
</dbReference>
<feature type="domain" description="Globin" evidence="16">
    <location>
        <begin position="2"/>
        <end position="152"/>
    </location>
</feature>
<evidence type="ECO:0000259" key="16">
    <source>
        <dbReference type="PROSITE" id="PS01033"/>
    </source>
</evidence>
<reference evidence="17" key="1">
    <citation type="submission" date="2018-11" db="EMBL/GenBank/DDBJ databases">
        <authorList>
            <person name="Burmester T."/>
        </authorList>
    </citation>
    <scope>NUCLEOTIDE SEQUENCE</scope>
    <source>
        <tissue evidence="17">Ovary</tissue>
    </source>
</reference>
<dbReference type="Pfam" id="PF00042">
    <property type="entry name" value="Globin"/>
    <property type="match status" value="1"/>
</dbReference>
<dbReference type="InterPro" id="IPR009050">
    <property type="entry name" value="Globin-like_sf"/>
</dbReference>
<dbReference type="SUPFAM" id="SSF46458">
    <property type="entry name" value="Globin-like"/>
    <property type="match status" value="1"/>
</dbReference>
<keyword evidence="6" id="KW-0479">Metal-binding</keyword>
<dbReference type="GO" id="GO:0016528">
    <property type="term" value="C:sarcoplasm"/>
    <property type="evidence" value="ECO:0007669"/>
    <property type="project" value="UniProtKB-SubCell"/>
</dbReference>
<keyword evidence="5 15" id="KW-0561">Oxygen transport</keyword>
<dbReference type="GO" id="GO:0005344">
    <property type="term" value="F:oxygen carrier activity"/>
    <property type="evidence" value="ECO:0007669"/>
    <property type="project" value="UniProtKB-KW"/>
</dbReference>
<keyword evidence="7" id="KW-0560">Oxidoreductase</keyword>
<evidence type="ECO:0000256" key="6">
    <source>
        <dbReference type="ARBA" id="ARBA00022723"/>
    </source>
</evidence>
<dbReference type="EMBL" id="LR030445">
    <property type="protein sequence ID" value="VDB32524.1"/>
    <property type="molecule type" value="mRNA"/>
</dbReference>
<dbReference type="InterPro" id="IPR002335">
    <property type="entry name" value="Myoglobin"/>
</dbReference>
<keyword evidence="3" id="KW-0963">Cytoplasm</keyword>
<comment type="catalytic activity">
    <reaction evidence="13">
        <text>Fe(III)-heme b-[protein] + nitric oxide + H2O = Fe(II)-heme b-[protein] + nitrite + 2 H(+)</text>
        <dbReference type="Rhea" id="RHEA:77711"/>
        <dbReference type="Rhea" id="RHEA-COMP:18975"/>
        <dbReference type="Rhea" id="RHEA-COMP:18976"/>
        <dbReference type="ChEBI" id="CHEBI:15377"/>
        <dbReference type="ChEBI" id="CHEBI:15378"/>
        <dbReference type="ChEBI" id="CHEBI:16301"/>
        <dbReference type="ChEBI" id="CHEBI:16480"/>
        <dbReference type="ChEBI" id="CHEBI:55376"/>
        <dbReference type="ChEBI" id="CHEBI:60344"/>
    </reaction>
    <physiologicalReaction direction="right-to-left" evidence="13">
        <dbReference type="Rhea" id="RHEA:77713"/>
    </physiologicalReaction>
</comment>
<keyword evidence="8" id="KW-0408">Iron</keyword>
<dbReference type="AlphaFoldDB" id="A0A447EBC2"/>
<dbReference type="PANTHER" id="PTHR47132">
    <property type="entry name" value="MYOGLOBIN"/>
    <property type="match status" value="1"/>
</dbReference>
<comment type="subcellular location">
    <subcellularLocation>
        <location evidence="10">Cytoplasm</location>
        <location evidence="10">Sarcoplasm</location>
    </subcellularLocation>
</comment>
<dbReference type="GO" id="GO:0070062">
    <property type="term" value="C:extracellular exosome"/>
    <property type="evidence" value="ECO:0007669"/>
    <property type="project" value="TreeGrafter"/>
</dbReference>
<evidence type="ECO:0000256" key="10">
    <source>
        <dbReference type="ARBA" id="ARBA00044498"/>
    </source>
</evidence>
<evidence type="ECO:0000256" key="14">
    <source>
        <dbReference type="ARBA" id="ARBA00049931"/>
    </source>
</evidence>
<dbReference type="InterPro" id="IPR012292">
    <property type="entry name" value="Globin/Proto"/>
</dbReference>
<evidence type="ECO:0000256" key="1">
    <source>
        <dbReference type="ARBA" id="ARBA00008705"/>
    </source>
</evidence>
<evidence type="ECO:0000256" key="2">
    <source>
        <dbReference type="ARBA" id="ARBA00022448"/>
    </source>
</evidence>
<evidence type="ECO:0000256" key="11">
    <source>
        <dbReference type="ARBA" id="ARBA00044552"/>
    </source>
</evidence>
<protein>
    <recommendedName>
        <fullName evidence="11">Nitrite reductase MB</fullName>
    </recommendedName>
    <alternativeName>
        <fullName evidence="12">Pseudoperoxidase MB</fullName>
    </alternativeName>
</protein>
<proteinExistence type="evidence at transcript level"/>
<evidence type="ECO:0000256" key="13">
    <source>
        <dbReference type="ARBA" id="ARBA00048118"/>
    </source>
</evidence>
<evidence type="ECO:0000256" key="7">
    <source>
        <dbReference type="ARBA" id="ARBA00023002"/>
    </source>
</evidence>
<dbReference type="GO" id="GO:0020037">
    <property type="term" value="F:heme binding"/>
    <property type="evidence" value="ECO:0007669"/>
    <property type="project" value="InterPro"/>
</dbReference>
<dbReference type="InterPro" id="IPR000971">
    <property type="entry name" value="Globin"/>
</dbReference>
<name>A0A447EBC2_LEPPA</name>
<evidence type="ECO:0000256" key="3">
    <source>
        <dbReference type="ARBA" id="ARBA00022490"/>
    </source>
</evidence>
<keyword evidence="2 15" id="KW-0813">Transport</keyword>
<comment type="catalytic activity">
    <reaction evidence="14">
        <text>H2O2 + AH2 = A + 2 H2O</text>
        <dbReference type="Rhea" id="RHEA:30275"/>
        <dbReference type="ChEBI" id="CHEBI:13193"/>
        <dbReference type="ChEBI" id="CHEBI:15377"/>
        <dbReference type="ChEBI" id="CHEBI:16240"/>
        <dbReference type="ChEBI" id="CHEBI:17499"/>
    </reaction>
</comment>
<comment type="similarity">
    <text evidence="1 15">Belongs to the globin family.</text>
</comment>
<dbReference type="GO" id="GO:0016491">
    <property type="term" value="F:oxidoreductase activity"/>
    <property type="evidence" value="ECO:0007669"/>
    <property type="project" value="UniProtKB-KW"/>
</dbReference>
<dbReference type="GO" id="GO:0019825">
    <property type="term" value="F:oxygen binding"/>
    <property type="evidence" value="ECO:0007669"/>
    <property type="project" value="InterPro"/>
</dbReference>
<evidence type="ECO:0000256" key="12">
    <source>
        <dbReference type="ARBA" id="ARBA00044553"/>
    </source>
</evidence>
<evidence type="ECO:0000256" key="5">
    <source>
        <dbReference type="ARBA" id="ARBA00022621"/>
    </source>
</evidence>
<evidence type="ECO:0000313" key="17">
    <source>
        <dbReference type="EMBL" id="VDB32524.1"/>
    </source>
</evidence>
<keyword evidence="4 15" id="KW-0349">Heme</keyword>
<evidence type="ECO:0000256" key="8">
    <source>
        <dbReference type="ARBA" id="ARBA00023004"/>
    </source>
</evidence>
<gene>
    <name evidence="17" type="primary">Globin E2d</name>
</gene>
<organism evidence="17">
    <name type="scientific">Lepidosiren paradoxus</name>
    <name type="common">South American lungfish</name>
    <dbReference type="NCBI Taxonomy" id="7883"/>
    <lineage>
        <taxon>Eukaryota</taxon>
        <taxon>Metazoa</taxon>
        <taxon>Chordata</taxon>
        <taxon>Craniata</taxon>
        <taxon>Vertebrata</taxon>
        <taxon>Euteleostomi</taxon>
        <taxon>Dipnomorpha</taxon>
        <taxon>Ceratodontiformes</taxon>
        <taxon>Lepidosirenoidei</taxon>
        <taxon>Lepidosirenidae</taxon>
        <taxon>Lepidosiren</taxon>
    </lineage>
</organism>
<accession>A0A447EBC2</accession>